<dbReference type="InterPro" id="IPR009057">
    <property type="entry name" value="Homeodomain-like_sf"/>
</dbReference>
<dbReference type="EMBL" id="JBHSEL010000122">
    <property type="protein sequence ID" value="MFC4626148.1"/>
    <property type="molecule type" value="Genomic_DNA"/>
</dbReference>
<evidence type="ECO:0000259" key="4">
    <source>
        <dbReference type="PROSITE" id="PS01124"/>
    </source>
</evidence>
<proteinExistence type="predicted"/>
<dbReference type="InterPro" id="IPR047264">
    <property type="entry name" value="Cupin_HpaA-like_N"/>
</dbReference>
<dbReference type="PROSITE" id="PS01124">
    <property type="entry name" value="HTH_ARAC_FAMILY_2"/>
    <property type="match status" value="1"/>
</dbReference>
<dbReference type="PANTHER" id="PTHR43280:SF32">
    <property type="entry name" value="TRANSCRIPTIONAL REGULATORY PROTEIN"/>
    <property type="match status" value="1"/>
</dbReference>
<dbReference type="SMART" id="SM00342">
    <property type="entry name" value="HTH_ARAC"/>
    <property type="match status" value="1"/>
</dbReference>
<dbReference type="InterPro" id="IPR014710">
    <property type="entry name" value="RmlC-like_jellyroll"/>
</dbReference>
<dbReference type="InterPro" id="IPR018060">
    <property type="entry name" value="HTH_AraC"/>
</dbReference>
<feature type="domain" description="HTH araC/xylS-type" evidence="4">
    <location>
        <begin position="188"/>
        <end position="286"/>
    </location>
</feature>
<reference evidence="6" key="1">
    <citation type="journal article" date="2019" name="Int. J. Syst. Evol. Microbiol.">
        <title>The Global Catalogue of Microorganisms (GCM) 10K type strain sequencing project: providing services to taxonomists for standard genome sequencing and annotation.</title>
        <authorList>
            <consortium name="The Broad Institute Genomics Platform"/>
            <consortium name="The Broad Institute Genome Sequencing Center for Infectious Disease"/>
            <person name="Wu L."/>
            <person name="Ma J."/>
        </authorList>
    </citation>
    <scope>NUCLEOTIDE SEQUENCE [LARGE SCALE GENOMIC DNA]</scope>
    <source>
        <strain evidence="6">CGMCC 1.15731</strain>
    </source>
</reference>
<comment type="caution">
    <text evidence="5">The sequence shown here is derived from an EMBL/GenBank/DDBJ whole genome shotgun (WGS) entry which is preliminary data.</text>
</comment>
<keyword evidence="6" id="KW-1185">Reference proteome</keyword>
<sequence length="301" mass="33866">MEEISSFGIYGSALPEFDAAFLHYERIEDQLPFHGWKAGAHLHEGLDQFLYFIRGSGRLILDGEQHEFKAPVLMFMPAGTVHGFEFSRDVRAPIITVAKPFMDAAMIGMDAGLLSVLRQPQLIYFDNALRERKEIATSFKIVAREYPEMAVGRQIVMASALRLMVTTMGRMASQKSTSGDLVQEEIFAAFTRELEAHFKAQPTVADMAKKLGVTAARLTAICRAASEKTPQALLHERLLTEAKRMLLYTAHPATTISYSLGFREPAYFSRFFKRMAQMPPGEFRATMRGGMRKRKRSDDGI</sequence>
<keyword evidence="1" id="KW-0805">Transcription regulation</keyword>
<dbReference type="Gene3D" id="1.10.10.60">
    <property type="entry name" value="Homeodomain-like"/>
    <property type="match status" value="1"/>
</dbReference>
<keyword evidence="3" id="KW-0804">Transcription</keyword>
<dbReference type="Pfam" id="PF12833">
    <property type="entry name" value="HTH_18"/>
    <property type="match status" value="1"/>
</dbReference>
<keyword evidence="2" id="KW-0238">DNA-binding</keyword>
<organism evidence="5 6">
    <name type="scientific">Daeguia caeni</name>
    <dbReference type="NCBI Taxonomy" id="439612"/>
    <lineage>
        <taxon>Bacteria</taxon>
        <taxon>Pseudomonadati</taxon>
        <taxon>Pseudomonadota</taxon>
        <taxon>Alphaproteobacteria</taxon>
        <taxon>Hyphomicrobiales</taxon>
        <taxon>Brucellaceae</taxon>
        <taxon>Daeguia</taxon>
    </lineage>
</organism>
<dbReference type="Proteomes" id="UP001596042">
    <property type="component" value="Unassembled WGS sequence"/>
</dbReference>
<dbReference type="InterPro" id="IPR011051">
    <property type="entry name" value="RmlC_Cupin_sf"/>
</dbReference>
<dbReference type="Pfam" id="PF07883">
    <property type="entry name" value="Cupin_2"/>
    <property type="match status" value="1"/>
</dbReference>
<evidence type="ECO:0000256" key="1">
    <source>
        <dbReference type="ARBA" id="ARBA00023015"/>
    </source>
</evidence>
<dbReference type="InterPro" id="IPR013096">
    <property type="entry name" value="Cupin_2"/>
</dbReference>
<dbReference type="PANTHER" id="PTHR43280">
    <property type="entry name" value="ARAC-FAMILY TRANSCRIPTIONAL REGULATOR"/>
    <property type="match status" value="1"/>
</dbReference>
<name>A0ABV9H9L8_9HYPH</name>
<dbReference type="Gene3D" id="2.60.120.10">
    <property type="entry name" value="Jelly Rolls"/>
    <property type="match status" value="1"/>
</dbReference>
<evidence type="ECO:0000256" key="3">
    <source>
        <dbReference type="ARBA" id="ARBA00023163"/>
    </source>
</evidence>
<accession>A0ABV9H9L8</accession>
<evidence type="ECO:0000313" key="5">
    <source>
        <dbReference type="EMBL" id="MFC4626148.1"/>
    </source>
</evidence>
<dbReference type="CDD" id="cd06999">
    <property type="entry name" value="cupin_HpaA-like_N"/>
    <property type="match status" value="1"/>
</dbReference>
<gene>
    <name evidence="5" type="ORF">ACFO1V_13195</name>
</gene>
<dbReference type="RefSeq" id="WP_374832666.1">
    <property type="nucleotide sequence ID" value="NZ_JBHEEZ010000017.1"/>
</dbReference>
<dbReference type="SUPFAM" id="SSF46689">
    <property type="entry name" value="Homeodomain-like"/>
    <property type="match status" value="1"/>
</dbReference>
<dbReference type="SUPFAM" id="SSF51182">
    <property type="entry name" value="RmlC-like cupins"/>
    <property type="match status" value="1"/>
</dbReference>
<evidence type="ECO:0000313" key="6">
    <source>
        <dbReference type="Proteomes" id="UP001596042"/>
    </source>
</evidence>
<evidence type="ECO:0000256" key="2">
    <source>
        <dbReference type="ARBA" id="ARBA00023125"/>
    </source>
</evidence>
<protein>
    <submittedName>
        <fullName evidence="5">Helix-turn-helix domain-containing protein</fullName>
    </submittedName>
</protein>